<dbReference type="InterPro" id="IPR001849">
    <property type="entry name" value="PH_domain"/>
</dbReference>
<reference evidence="2 3" key="1">
    <citation type="journal article" date="2013" name="Curr. Biol.">
        <title>The Genome of the Foraminiferan Reticulomyxa filosa.</title>
        <authorList>
            <person name="Glockner G."/>
            <person name="Hulsmann N."/>
            <person name="Schleicher M."/>
            <person name="Noegel A.A."/>
            <person name="Eichinger L."/>
            <person name="Gallinger C."/>
            <person name="Pawlowski J."/>
            <person name="Sierra R."/>
            <person name="Euteneuer U."/>
            <person name="Pillet L."/>
            <person name="Moustafa A."/>
            <person name="Platzer M."/>
            <person name="Groth M."/>
            <person name="Szafranski K."/>
            <person name="Schliwa M."/>
        </authorList>
    </citation>
    <scope>NUCLEOTIDE SEQUENCE [LARGE SCALE GENOMIC DNA]</scope>
</reference>
<dbReference type="PROSITE" id="PS50003">
    <property type="entry name" value="PH_DOMAIN"/>
    <property type="match status" value="1"/>
</dbReference>
<evidence type="ECO:0000313" key="3">
    <source>
        <dbReference type="Proteomes" id="UP000023152"/>
    </source>
</evidence>
<dbReference type="GO" id="GO:0005737">
    <property type="term" value="C:cytoplasm"/>
    <property type="evidence" value="ECO:0007669"/>
    <property type="project" value="TreeGrafter"/>
</dbReference>
<dbReference type="PANTHER" id="PTHR12673">
    <property type="entry name" value="FACIOGENITAL DYSPLASIA PROTEIN"/>
    <property type="match status" value="1"/>
</dbReference>
<dbReference type="AlphaFoldDB" id="X6M1Y8"/>
<dbReference type="SUPFAM" id="SSF50729">
    <property type="entry name" value="PH domain-like"/>
    <property type="match status" value="1"/>
</dbReference>
<accession>X6M1Y8</accession>
<dbReference type="Proteomes" id="UP000023152">
    <property type="component" value="Unassembled WGS sequence"/>
</dbReference>
<protein>
    <recommendedName>
        <fullName evidence="1">PH domain-containing protein</fullName>
    </recommendedName>
</protein>
<dbReference type="Gene3D" id="2.30.29.30">
    <property type="entry name" value="Pleckstrin-homology domain (PH domain)/Phosphotyrosine-binding domain (PTB)"/>
    <property type="match status" value="1"/>
</dbReference>
<dbReference type="InterPro" id="IPR055251">
    <property type="entry name" value="SOS1_NGEF_PH"/>
</dbReference>
<sequence length="142" mass="17044">MKEFTRREEVKEIERKFAQKVTLLAPARQFIRQGKLWKVCRKQNRVYHFFLFSDLLLYASQYGTKLNLHNQLEINAAFQVKWLEDGNDKYKDIRGCAFEIVSSKKSFVVYADTPQEAKTWFEDIKKSSLKWSKKKKKKKKKK</sequence>
<comment type="caution">
    <text evidence="2">The sequence shown here is derived from an EMBL/GenBank/DDBJ whole genome shotgun (WGS) entry which is preliminary data.</text>
</comment>
<evidence type="ECO:0000259" key="1">
    <source>
        <dbReference type="PROSITE" id="PS50003"/>
    </source>
</evidence>
<dbReference type="SMART" id="SM00233">
    <property type="entry name" value="PH"/>
    <property type="match status" value="1"/>
</dbReference>
<gene>
    <name evidence="2" type="ORF">RFI_29197</name>
</gene>
<dbReference type="InterPro" id="IPR051092">
    <property type="entry name" value="FYVE_RhoGEF_PH"/>
</dbReference>
<name>X6M1Y8_RETFI</name>
<dbReference type="InterPro" id="IPR011993">
    <property type="entry name" value="PH-like_dom_sf"/>
</dbReference>
<organism evidence="2 3">
    <name type="scientific">Reticulomyxa filosa</name>
    <dbReference type="NCBI Taxonomy" id="46433"/>
    <lineage>
        <taxon>Eukaryota</taxon>
        <taxon>Sar</taxon>
        <taxon>Rhizaria</taxon>
        <taxon>Retaria</taxon>
        <taxon>Foraminifera</taxon>
        <taxon>Monothalamids</taxon>
        <taxon>Reticulomyxidae</taxon>
        <taxon>Reticulomyxa</taxon>
    </lineage>
</organism>
<dbReference type="GO" id="GO:0005085">
    <property type="term" value="F:guanyl-nucleotide exchange factor activity"/>
    <property type="evidence" value="ECO:0007669"/>
    <property type="project" value="TreeGrafter"/>
</dbReference>
<keyword evidence="3" id="KW-1185">Reference proteome</keyword>
<evidence type="ECO:0000313" key="2">
    <source>
        <dbReference type="EMBL" id="ETO08193.1"/>
    </source>
</evidence>
<dbReference type="Pfam" id="PF22697">
    <property type="entry name" value="SOS1_NGEF_PH"/>
    <property type="match status" value="1"/>
</dbReference>
<dbReference type="EMBL" id="ASPP01025270">
    <property type="protein sequence ID" value="ETO08193.1"/>
    <property type="molecule type" value="Genomic_DNA"/>
</dbReference>
<feature type="domain" description="PH" evidence="1">
    <location>
        <begin position="29"/>
        <end position="129"/>
    </location>
</feature>
<proteinExistence type="predicted"/>
<dbReference type="OrthoDB" id="70570at2759"/>
<dbReference type="PANTHER" id="PTHR12673:SF159">
    <property type="entry name" value="LD03170P"/>
    <property type="match status" value="1"/>
</dbReference>